<evidence type="ECO:0000259" key="6">
    <source>
        <dbReference type="Pfam" id="PF17389"/>
    </source>
</evidence>
<dbReference type="GO" id="GO:0005975">
    <property type="term" value="P:carbohydrate metabolic process"/>
    <property type="evidence" value="ECO:0007669"/>
    <property type="project" value="InterPro"/>
</dbReference>
<dbReference type="AlphaFoldDB" id="A0A9D1Z7T1"/>
<evidence type="ECO:0000313" key="9">
    <source>
        <dbReference type="Proteomes" id="UP000824135"/>
    </source>
</evidence>
<reference evidence="8" key="2">
    <citation type="submission" date="2021-04" db="EMBL/GenBank/DDBJ databases">
        <authorList>
            <person name="Gilroy R."/>
        </authorList>
    </citation>
    <scope>NUCLEOTIDE SEQUENCE</scope>
    <source>
        <strain evidence="8">CHK199-9574</strain>
    </source>
</reference>
<proteinExistence type="predicted"/>
<dbReference type="Gene3D" id="2.60.120.260">
    <property type="entry name" value="Galactose-binding domain-like"/>
    <property type="match status" value="2"/>
</dbReference>
<dbReference type="InterPro" id="IPR016007">
    <property type="entry name" value="Alpha_rhamnosid"/>
</dbReference>
<feature type="domain" description="Bacterial alpha-L-rhamnosidase N-terminal" evidence="5">
    <location>
        <begin position="27"/>
        <end position="161"/>
    </location>
</feature>
<protein>
    <recommendedName>
        <fullName evidence="2">alpha-L-rhamnosidase</fullName>
        <ecNumber evidence="2">3.2.1.40</ecNumber>
    </recommendedName>
</protein>
<dbReference type="InterPro" id="IPR013737">
    <property type="entry name" value="Bac_rhamnosid_N"/>
</dbReference>
<dbReference type="Pfam" id="PF08531">
    <property type="entry name" value="Bac_rhamnosid_N"/>
    <property type="match status" value="1"/>
</dbReference>
<feature type="domain" description="Alpha-L-rhamnosidase six-hairpin glycosidase" evidence="6">
    <location>
        <begin position="301"/>
        <end position="652"/>
    </location>
</feature>
<evidence type="ECO:0000256" key="2">
    <source>
        <dbReference type="ARBA" id="ARBA00012652"/>
    </source>
</evidence>
<reference evidence="8" key="1">
    <citation type="journal article" date="2021" name="PeerJ">
        <title>Extensive microbial diversity within the chicken gut microbiome revealed by metagenomics and culture.</title>
        <authorList>
            <person name="Gilroy R."/>
            <person name="Ravi A."/>
            <person name="Getino M."/>
            <person name="Pursley I."/>
            <person name="Horton D.L."/>
            <person name="Alikhan N.F."/>
            <person name="Baker D."/>
            <person name="Gharbi K."/>
            <person name="Hall N."/>
            <person name="Watson M."/>
            <person name="Adriaenssens E.M."/>
            <person name="Foster-Nyarko E."/>
            <person name="Jarju S."/>
            <person name="Secka A."/>
            <person name="Antonio M."/>
            <person name="Oren A."/>
            <person name="Chaudhuri R.R."/>
            <person name="La Ragione R."/>
            <person name="Hildebrand F."/>
            <person name="Pallen M.J."/>
        </authorList>
    </citation>
    <scope>NUCLEOTIDE SEQUENCE</scope>
    <source>
        <strain evidence="8">CHK199-9574</strain>
    </source>
</reference>
<dbReference type="PANTHER" id="PTHR33307">
    <property type="entry name" value="ALPHA-RHAMNOSIDASE (EUROFUNG)"/>
    <property type="match status" value="1"/>
</dbReference>
<feature type="domain" description="Alpha-L-rhamnosidase concanavalin-like" evidence="4">
    <location>
        <begin position="197"/>
        <end position="284"/>
    </location>
</feature>
<dbReference type="SUPFAM" id="SSF48208">
    <property type="entry name" value="Six-hairpin glycosidases"/>
    <property type="match status" value="1"/>
</dbReference>
<dbReference type="PANTHER" id="PTHR33307:SF6">
    <property type="entry name" value="ALPHA-RHAMNOSIDASE (EUROFUNG)-RELATED"/>
    <property type="match status" value="1"/>
</dbReference>
<dbReference type="GO" id="GO:0030596">
    <property type="term" value="F:alpha-L-rhamnosidase activity"/>
    <property type="evidence" value="ECO:0007669"/>
    <property type="project" value="UniProtKB-EC"/>
</dbReference>
<sequence length="738" mass="82922">MEQAKWIAAPENFGCCPSFRKQIGIGKKVKKATLRATAMGCYRAMIDGKSITDGVFMPGWTNYKHFVQEQTYDVTAFFDKDSAQLEFLLGDGWACAEMLGWRSKDRPYAQMPSVRATLTLAYADGTKEKIVTDESWEVWTSKILYSELYFGETQDARIVPEKKGNARTVSVKTKVIGQIGEKVVADETVYPRAFIVTPKGERVIDFGQNMAGWVRVRIHGKRGQKISFVPAEILDKDGNFYNENYRQATNLCTYTLSGGEDEFLPVFSFQGFRYIRLDEYPEETVDLGCFSALALHSDLKRTCRFVSGNEKINQLYSNIVWGQLSNYIDVPTDCPQRDERLGWLGDAQVFCRTAAINFDVDRFFHKWMKDLVHDQNEDGSIEGVSPKAGELSTRVSSGWGDALTICPWEIYRAYGDKAILAECLDSMEKWVAYIKNTGDDPYLWNTGGHYGDWLATDAPYGTYVGATDIGLISTAFYAYSVDLVIAAREVLGKDASEYKVLRKKIGEAFAKEYTENGFPKGEPALIGKADKPTCYTQTALALMLHFGLCEEKDRQKLTDALVSLIEQCGGRMSTGFLGTPYILHALSANGRSDVAYDLLFQEKAPSWLFSVNMGATTMWEHWDGIDENGRIWSKDMNSFNHYAYGAVFDWIFGVSAGITPIEAGYKKISICPHPDRRLGFSDIAFETKYGTLRAAWRYTQDSVRYEYEIPSGVEAEISLPNGSHYAVCGGKHVICRPL</sequence>
<organism evidence="8 9">
    <name type="scientific">Candidatus Borkfalkia excrementavium</name>
    <dbReference type="NCBI Taxonomy" id="2838505"/>
    <lineage>
        <taxon>Bacteria</taxon>
        <taxon>Bacillati</taxon>
        <taxon>Bacillota</taxon>
        <taxon>Clostridia</taxon>
        <taxon>Christensenellales</taxon>
        <taxon>Christensenellaceae</taxon>
        <taxon>Candidatus Borkfalkia</taxon>
    </lineage>
</organism>
<dbReference type="Pfam" id="PF17390">
    <property type="entry name" value="Bac_rhamnosid_C"/>
    <property type="match status" value="1"/>
</dbReference>
<gene>
    <name evidence="8" type="ORF">H9728_00960</name>
</gene>
<dbReference type="InterPro" id="IPR012341">
    <property type="entry name" value="6hp_glycosidase-like_sf"/>
</dbReference>
<dbReference type="InterPro" id="IPR008928">
    <property type="entry name" value="6-hairpin_glycosidase_sf"/>
</dbReference>
<evidence type="ECO:0000259" key="5">
    <source>
        <dbReference type="Pfam" id="PF08531"/>
    </source>
</evidence>
<dbReference type="Pfam" id="PF17389">
    <property type="entry name" value="Bac_rhamnosid6H"/>
    <property type="match status" value="1"/>
</dbReference>
<dbReference type="InterPro" id="IPR035398">
    <property type="entry name" value="Bac_rhamnosid_C"/>
</dbReference>
<accession>A0A9D1Z7T1</accession>
<evidence type="ECO:0000259" key="7">
    <source>
        <dbReference type="Pfam" id="PF17390"/>
    </source>
</evidence>
<keyword evidence="3 8" id="KW-0378">Hydrolase</keyword>
<evidence type="ECO:0000259" key="4">
    <source>
        <dbReference type="Pfam" id="PF05592"/>
    </source>
</evidence>
<comment type="catalytic activity">
    <reaction evidence="1">
        <text>Hydrolysis of terminal non-reducing alpha-L-rhamnose residues in alpha-L-rhamnosides.</text>
        <dbReference type="EC" id="3.2.1.40"/>
    </reaction>
</comment>
<dbReference type="Gene3D" id="1.50.10.10">
    <property type="match status" value="1"/>
</dbReference>
<evidence type="ECO:0000256" key="3">
    <source>
        <dbReference type="ARBA" id="ARBA00022801"/>
    </source>
</evidence>
<name>A0A9D1Z7T1_9FIRM</name>
<dbReference type="Proteomes" id="UP000824135">
    <property type="component" value="Unassembled WGS sequence"/>
</dbReference>
<evidence type="ECO:0000313" key="8">
    <source>
        <dbReference type="EMBL" id="HIY77592.1"/>
    </source>
</evidence>
<evidence type="ECO:0000256" key="1">
    <source>
        <dbReference type="ARBA" id="ARBA00001445"/>
    </source>
</evidence>
<dbReference type="PIRSF" id="PIRSF010631">
    <property type="entry name" value="A-rhamnsds"/>
    <property type="match status" value="1"/>
</dbReference>
<dbReference type="Pfam" id="PF05592">
    <property type="entry name" value="Bac_rhamnosid"/>
    <property type="match status" value="1"/>
</dbReference>
<dbReference type="InterPro" id="IPR008902">
    <property type="entry name" value="Rhamnosid_concanavalin"/>
</dbReference>
<dbReference type="Gene3D" id="2.60.420.10">
    <property type="entry name" value="Maltose phosphorylase, domain 3"/>
    <property type="match status" value="1"/>
</dbReference>
<dbReference type="InterPro" id="IPR035396">
    <property type="entry name" value="Bac_rhamnosid6H"/>
</dbReference>
<feature type="domain" description="Alpha-L-rhamnosidase C-terminal" evidence="7">
    <location>
        <begin position="657"/>
        <end position="726"/>
    </location>
</feature>
<dbReference type="EMBL" id="DXCO01000007">
    <property type="protein sequence ID" value="HIY77592.1"/>
    <property type="molecule type" value="Genomic_DNA"/>
</dbReference>
<comment type="caution">
    <text evidence="8">The sequence shown here is derived from an EMBL/GenBank/DDBJ whole genome shotgun (WGS) entry which is preliminary data.</text>
</comment>
<dbReference type="EC" id="3.2.1.40" evidence="2"/>